<reference evidence="2 3" key="1">
    <citation type="submission" date="2024-10" db="EMBL/GenBank/DDBJ databases">
        <title>The Natural Products Discovery Center: Release of the First 8490 Sequenced Strains for Exploring Actinobacteria Biosynthetic Diversity.</title>
        <authorList>
            <person name="Kalkreuter E."/>
            <person name="Kautsar S.A."/>
            <person name="Yang D."/>
            <person name="Bader C.D."/>
            <person name="Teijaro C.N."/>
            <person name="Fluegel L."/>
            <person name="Davis C.M."/>
            <person name="Simpson J.R."/>
            <person name="Lauterbach L."/>
            <person name="Steele A.D."/>
            <person name="Gui C."/>
            <person name="Meng S."/>
            <person name="Li G."/>
            <person name="Viehrig K."/>
            <person name="Ye F."/>
            <person name="Su P."/>
            <person name="Kiefer A.F."/>
            <person name="Nichols A."/>
            <person name="Cepeda A.J."/>
            <person name="Yan W."/>
            <person name="Fan B."/>
            <person name="Jiang Y."/>
            <person name="Adhikari A."/>
            <person name="Zheng C.-J."/>
            <person name="Schuster L."/>
            <person name="Cowan T.M."/>
            <person name="Smanski M.J."/>
            <person name="Chevrette M.G."/>
            <person name="De Carvalho L.P.S."/>
            <person name="Shen B."/>
        </authorList>
    </citation>
    <scope>NUCLEOTIDE SEQUENCE [LARGE SCALE GENOMIC DNA]</scope>
    <source>
        <strain evidence="2 3">NPDC020568</strain>
    </source>
</reference>
<keyword evidence="3" id="KW-1185">Reference proteome</keyword>
<evidence type="ECO:0000313" key="3">
    <source>
        <dbReference type="Proteomes" id="UP001611263"/>
    </source>
</evidence>
<evidence type="ECO:0000313" key="2">
    <source>
        <dbReference type="EMBL" id="MFI1459586.1"/>
    </source>
</evidence>
<dbReference type="PANTHER" id="PTHR47534">
    <property type="entry name" value="YALI0E05731P"/>
    <property type="match status" value="1"/>
</dbReference>
<organism evidence="2 3">
    <name type="scientific">Nocardia carnea</name>
    <dbReference type="NCBI Taxonomy" id="37328"/>
    <lineage>
        <taxon>Bacteria</taxon>
        <taxon>Bacillati</taxon>
        <taxon>Actinomycetota</taxon>
        <taxon>Actinomycetes</taxon>
        <taxon>Mycobacteriales</taxon>
        <taxon>Nocardiaceae</taxon>
        <taxon>Nocardia</taxon>
    </lineage>
</organism>
<dbReference type="EMBL" id="JBIRUQ010000001">
    <property type="protein sequence ID" value="MFI1459586.1"/>
    <property type="molecule type" value="Genomic_DNA"/>
</dbReference>
<dbReference type="Pfam" id="PF00106">
    <property type="entry name" value="adh_short"/>
    <property type="match status" value="1"/>
</dbReference>
<dbReference type="GeneID" id="93506167"/>
<dbReference type="PANTHER" id="PTHR47534:SF3">
    <property type="entry name" value="ALCOHOL DEHYDROGENASE-LIKE C-TERMINAL DOMAIN-CONTAINING PROTEIN"/>
    <property type="match status" value="1"/>
</dbReference>
<keyword evidence="1" id="KW-0560">Oxidoreductase</keyword>
<dbReference type="RefSeq" id="WP_033241420.1">
    <property type="nucleotide sequence ID" value="NZ_JBIRUQ010000001.1"/>
</dbReference>
<dbReference type="InterPro" id="IPR052228">
    <property type="entry name" value="Sec_Metab_Biosynth_Oxidored"/>
</dbReference>
<evidence type="ECO:0000256" key="1">
    <source>
        <dbReference type="ARBA" id="ARBA00023002"/>
    </source>
</evidence>
<proteinExistence type="predicted"/>
<gene>
    <name evidence="2" type="ORF">ACH4WX_02560</name>
</gene>
<dbReference type="Gene3D" id="3.40.50.720">
    <property type="entry name" value="NAD(P)-binding Rossmann-like Domain"/>
    <property type="match status" value="1"/>
</dbReference>
<name>A0ABW7TEX7_9NOCA</name>
<dbReference type="InterPro" id="IPR036291">
    <property type="entry name" value="NAD(P)-bd_dom_sf"/>
</dbReference>
<sequence>MKTVVITGGTDGIGRSLALTYLERGDKVVIIGRSTDKARTIIDAAARLEATDRIEFLPADLALVTENHRVLQRLRTAYPVVDTLVLGARFYRSTRSVTPEGFEASFALFYLSRHLLTYGLAESLGRAAAPVILDLSGPGGDLSRIHWDDLQFAKAYDPDAVMHQCGKLSDLLAVAFTDDHPHSTIRYLLLHPGLTATGFTGEYSAADRTLVDDMRRRGQPAEAAVARIMRHLDNPPKVPLSAYMQDNAVDTEGAAFDLGAARRLRDHTRELLTTAGPTNN</sequence>
<dbReference type="SUPFAM" id="SSF51735">
    <property type="entry name" value="NAD(P)-binding Rossmann-fold domains"/>
    <property type="match status" value="1"/>
</dbReference>
<dbReference type="Proteomes" id="UP001611263">
    <property type="component" value="Unassembled WGS sequence"/>
</dbReference>
<accession>A0ABW7TEX7</accession>
<dbReference type="InterPro" id="IPR002347">
    <property type="entry name" value="SDR_fam"/>
</dbReference>
<comment type="caution">
    <text evidence="2">The sequence shown here is derived from an EMBL/GenBank/DDBJ whole genome shotgun (WGS) entry which is preliminary data.</text>
</comment>
<protein>
    <submittedName>
        <fullName evidence="2">SDR family NAD(P)-dependent oxidoreductase</fullName>
    </submittedName>
</protein>